<dbReference type="CDD" id="cd03801">
    <property type="entry name" value="GT4_PimA-like"/>
    <property type="match status" value="1"/>
</dbReference>
<evidence type="ECO:0000313" key="4">
    <source>
        <dbReference type="Proteomes" id="UP000240608"/>
    </source>
</evidence>
<reference evidence="3 4" key="1">
    <citation type="submission" date="2018-03" db="EMBL/GenBank/DDBJ databases">
        <title>Cross-interface Injection: A General Nanoliter Liquid Handling Method Applied to Single Cells Genome Amplification Automated Nanoliter Liquid Handling Applied to Single Cell Multiple Displacement Amplification.</title>
        <authorList>
            <person name="Yun J."/>
            <person name="Xu P."/>
            <person name="Xu J."/>
            <person name="Dai X."/>
            <person name="Wang Y."/>
            <person name="Zheng X."/>
            <person name="Cao C."/>
            <person name="Yi Q."/>
            <person name="Zhu Y."/>
            <person name="Wang L."/>
            <person name="Dong Z."/>
            <person name="Huang Y."/>
            <person name="Huang L."/>
            <person name="Du W."/>
        </authorList>
    </citation>
    <scope>NUCLEOTIDE SEQUENCE [LARGE SCALE GENOMIC DNA]</scope>
    <source>
        <strain evidence="3 4">Z-D1-2</strain>
    </source>
</reference>
<accession>A0A2T4DNQ0</accession>
<dbReference type="GO" id="GO:0016757">
    <property type="term" value="F:glycosyltransferase activity"/>
    <property type="evidence" value="ECO:0007669"/>
    <property type="project" value="InterPro"/>
</dbReference>
<evidence type="ECO:0000313" key="3">
    <source>
        <dbReference type="EMBL" id="PTB95449.1"/>
    </source>
</evidence>
<dbReference type="PANTHER" id="PTHR46401">
    <property type="entry name" value="GLYCOSYLTRANSFERASE WBBK-RELATED"/>
    <property type="match status" value="1"/>
</dbReference>
<evidence type="ECO:0000259" key="2">
    <source>
        <dbReference type="Pfam" id="PF00534"/>
    </source>
</evidence>
<proteinExistence type="predicted"/>
<dbReference type="GO" id="GO:0009103">
    <property type="term" value="P:lipopolysaccharide biosynthetic process"/>
    <property type="evidence" value="ECO:0007669"/>
    <property type="project" value="TreeGrafter"/>
</dbReference>
<dbReference type="PANTHER" id="PTHR46401:SF2">
    <property type="entry name" value="GLYCOSYLTRANSFERASE WBBK-RELATED"/>
    <property type="match status" value="1"/>
</dbReference>
<sequence>MEDKLKIVMTADTVGGVWTYALDLCKALMSYNVEVHLVTMGALLNEKQSIDVNKLSNTHVYQSNYKLEWTQGASSDMGLAKKWIASICLEVDPDIIHFNNYNQSPGSWKCPVITVYHSCEQTCWRAVKGSHASSEWNEHSQTVKEALITSDIVVAPTKSILKEAEAIYGKLPNSEVIYNGRNINRPFGEQQKEPIILSAGRVWDEAKNIQLLSSIAREVEWPIWVAGNNSKTSRTGSTGLDTINFLDLLSPDVLQQWMDQSAIFIMPAKYEPFGLAILEAAQSSCVLVLSNLDTLKEIWGDAALYFDPFKEEQAKDLLNELANNDELRHEMAKRAYKRASEFTAESMAYNYMRLYKKLLVVA</sequence>
<evidence type="ECO:0000256" key="1">
    <source>
        <dbReference type="ARBA" id="ARBA00022679"/>
    </source>
</evidence>
<organism evidence="3 4">
    <name type="scientific">Marivirga lumbricoides</name>
    <dbReference type="NCBI Taxonomy" id="1046115"/>
    <lineage>
        <taxon>Bacteria</taxon>
        <taxon>Pseudomonadati</taxon>
        <taxon>Bacteroidota</taxon>
        <taxon>Cytophagia</taxon>
        <taxon>Cytophagales</taxon>
        <taxon>Marivirgaceae</taxon>
        <taxon>Marivirga</taxon>
    </lineage>
</organism>
<feature type="domain" description="Glycosyl transferase family 1" evidence="2">
    <location>
        <begin position="184"/>
        <end position="338"/>
    </location>
</feature>
<dbReference type="Proteomes" id="UP000240608">
    <property type="component" value="Unassembled WGS sequence"/>
</dbReference>
<protein>
    <submittedName>
        <fullName evidence="3">Glycosyl transferase family 1</fullName>
    </submittedName>
</protein>
<dbReference type="InterPro" id="IPR001296">
    <property type="entry name" value="Glyco_trans_1"/>
</dbReference>
<dbReference type="Pfam" id="PF00534">
    <property type="entry name" value="Glycos_transf_1"/>
    <property type="match status" value="1"/>
</dbReference>
<comment type="caution">
    <text evidence="3">The sequence shown here is derived from an EMBL/GenBank/DDBJ whole genome shotgun (WGS) entry which is preliminary data.</text>
</comment>
<gene>
    <name evidence="3" type="ORF">C9994_11305</name>
</gene>
<dbReference type="AlphaFoldDB" id="A0A2T4DNQ0"/>
<dbReference type="Gene3D" id="3.40.50.2000">
    <property type="entry name" value="Glycogen Phosphorylase B"/>
    <property type="match status" value="2"/>
</dbReference>
<dbReference type="SUPFAM" id="SSF53756">
    <property type="entry name" value="UDP-Glycosyltransferase/glycogen phosphorylase"/>
    <property type="match status" value="1"/>
</dbReference>
<keyword evidence="1 3" id="KW-0808">Transferase</keyword>
<dbReference type="EMBL" id="PYVU01000108">
    <property type="protein sequence ID" value="PTB95449.1"/>
    <property type="molecule type" value="Genomic_DNA"/>
</dbReference>
<name>A0A2T4DNQ0_9BACT</name>